<reference evidence="4 5" key="1">
    <citation type="submission" date="2018-07" db="EMBL/GenBank/DDBJ databases">
        <title>Desertimonas flava gen. nov. sp. nov.</title>
        <authorList>
            <person name="Liu S."/>
        </authorList>
    </citation>
    <scope>NUCLEOTIDE SEQUENCE [LARGE SCALE GENOMIC DNA]</scope>
    <source>
        <strain evidence="4 5">16Sb5-5</strain>
    </source>
</reference>
<sequence length="534" mass="56343">MTRRRGTDRPQSREVRQGWWRGPGRWPEGRPGRLRALCQTRRVNLSDTVREHAGRRPDAVAVIEPAAPGSDRRETTWAQLEAAVADAAALLTEWGLRAPQRVLLHGENSLAMVVAHLACLRTGTVSTPVNPQATPAELRATAELTGASLLLSDDPAGAGEVAGGLLDVRSLTDVLGTPTAPQTVAAPVDPEALAVLVQTSGSVRHPQVVMLSHRAVSTSVSSVARASGLDGSSVVLALLPFFHVFGLNAVLGTSLAAGARLVVLPGLRPDLLDVIRAEGVTELPLTPTVMFRLLQLPGVDVGLRGLDRVLSAGAPLSTALAREFARVTGVRVDQAYGLTEAAPGVCTTLGQPELISGAHVGVPLPGVEVRIGGVDDGGPGEVQVRGDHLFSGYWPDGHGAPGPDGWWSTGDLGYLADGQLFLAGRLREVVIVAGFNVYPSEVEEALMEHPAVHAAAVIGHGDEQTGESLVAFVSVAPGRSGLSVGELQRHVSARLARYKCPSEIYVLERMPRSITGKIRKQDLRDLVDALEEEQ</sequence>
<organism evidence="4 5">
    <name type="scientific">Desertihabitans brevis</name>
    <dbReference type="NCBI Taxonomy" id="2268447"/>
    <lineage>
        <taxon>Bacteria</taxon>
        <taxon>Bacillati</taxon>
        <taxon>Actinomycetota</taxon>
        <taxon>Actinomycetes</taxon>
        <taxon>Propionibacteriales</taxon>
        <taxon>Propionibacteriaceae</taxon>
        <taxon>Desertihabitans</taxon>
    </lineage>
</organism>
<dbReference type="Gene3D" id="3.30.300.30">
    <property type="match status" value="1"/>
</dbReference>
<protein>
    <submittedName>
        <fullName evidence="4">Long-chain fatty acid--CoA ligase</fullName>
    </submittedName>
</protein>
<dbReference type="GO" id="GO:0031956">
    <property type="term" value="F:medium-chain fatty acid-CoA ligase activity"/>
    <property type="evidence" value="ECO:0007669"/>
    <property type="project" value="TreeGrafter"/>
</dbReference>
<dbReference type="Pfam" id="PF00501">
    <property type="entry name" value="AMP-binding"/>
    <property type="match status" value="1"/>
</dbReference>
<dbReference type="PANTHER" id="PTHR43201:SF32">
    <property type="entry name" value="2-SUCCINYLBENZOATE--COA LIGASE, CHLOROPLASTIC_PEROXISOMAL"/>
    <property type="match status" value="1"/>
</dbReference>
<feature type="region of interest" description="Disordered" evidence="1">
    <location>
        <begin position="1"/>
        <end position="20"/>
    </location>
</feature>
<dbReference type="EMBL" id="QOUI01000007">
    <property type="protein sequence ID" value="RCK69158.1"/>
    <property type="molecule type" value="Genomic_DNA"/>
</dbReference>
<proteinExistence type="predicted"/>
<name>A0A367YTL6_9ACTN</name>
<dbReference type="InterPro" id="IPR045851">
    <property type="entry name" value="AMP-bd_C_sf"/>
</dbReference>
<dbReference type="InterPro" id="IPR000873">
    <property type="entry name" value="AMP-dep_synth/lig_dom"/>
</dbReference>
<feature type="domain" description="AMP-binding enzyme C-terminal" evidence="3">
    <location>
        <begin position="441"/>
        <end position="517"/>
    </location>
</feature>
<dbReference type="InterPro" id="IPR042099">
    <property type="entry name" value="ANL_N_sf"/>
</dbReference>
<accession>A0A367YTL6</accession>
<dbReference type="GO" id="GO:0006631">
    <property type="term" value="P:fatty acid metabolic process"/>
    <property type="evidence" value="ECO:0007669"/>
    <property type="project" value="TreeGrafter"/>
</dbReference>
<evidence type="ECO:0000259" key="3">
    <source>
        <dbReference type="Pfam" id="PF13193"/>
    </source>
</evidence>
<keyword evidence="4" id="KW-0436">Ligase</keyword>
<evidence type="ECO:0000313" key="5">
    <source>
        <dbReference type="Proteomes" id="UP000252770"/>
    </source>
</evidence>
<dbReference type="PANTHER" id="PTHR43201">
    <property type="entry name" value="ACYL-COA SYNTHETASE"/>
    <property type="match status" value="1"/>
</dbReference>
<dbReference type="Pfam" id="PF13193">
    <property type="entry name" value="AMP-binding_C"/>
    <property type="match status" value="1"/>
</dbReference>
<gene>
    <name evidence="4" type="ORF">DT076_12530</name>
</gene>
<comment type="caution">
    <text evidence="4">The sequence shown here is derived from an EMBL/GenBank/DDBJ whole genome shotgun (WGS) entry which is preliminary data.</text>
</comment>
<feature type="compositionally biased region" description="Basic and acidic residues" evidence="1">
    <location>
        <begin position="1"/>
        <end position="16"/>
    </location>
</feature>
<dbReference type="AlphaFoldDB" id="A0A367YTL6"/>
<dbReference type="InterPro" id="IPR025110">
    <property type="entry name" value="AMP-bd_C"/>
</dbReference>
<feature type="domain" description="AMP-dependent synthetase/ligase" evidence="2">
    <location>
        <begin position="50"/>
        <end position="394"/>
    </location>
</feature>
<evidence type="ECO:0000256" key="1">
    <source>
        <dbReference type="SAM" id="MobiDB-lite"/>
    </source>
</evidence>
<keyword evidence="5" id="KW-1185">Reference proteome</keyword>
<dbReference type="SUPFAM" id="SSF56801">
    <property type="entry name" value="Acetyl-CoA synthetase-like"/>
    <property type="match status" value="1"/>
</dbReference>
<evidence type="ECO:0000259" key="2">
    <source>
        <dbReference type="Pfam" id="PF00501"/>
    </source>
</evidence>
<dbReference type="Gene3D" id="3.40.50.12780">
    <property type="entry name" value="N-terminal domain of ligase-like"/>
    <property type="match status" value="1"/>
</dbReference>
<evidence type="ECO:0000313" key="4">
    <source>
        <dbReference type="EMBL" id="RCK69158.1"/>
    </source>
</evidence>
<dbReference type="Proteomes" id="UP000252770">
    <property type="component" value="Unassembled WGS sequence"/>
</dbReference>